<keyword evidence="2" id="KW-0238">DNA-binding</keyword>
<evidence type="ECO:0000313" key="7">
    <source>
        <dbReference type="EMBL" id="KIW64067.1"/>
    </source>
</evidence>
<dbReference type="AlphaFoldDB" id="A0A0D2DPD4"/>
<feature type="compositionally biased region" description="Polar residues" evidence="5">
    <location>
        <begin position="25"/>
        <end position="36"/>
    </location>
</feature>
<dbReference type="GO" id="GO:0008270">
    <property type="term" value="F:zinc ion binding"/>
    <property type="evidence" value="ECO:0007669"/>
    <property type="project" value="InterPro"/>
</dbReference>
<dbReference type="Pfam" id="PF00172">
    <property type="entry name" value="Zn_clus"/>
    <property type="match status" value="1"/>
</dbReference>
<dbReference type="PROSITE" id="PS00463">
    <property type="entry name" value="ZN2_CY6_FUNGAL_1"/>
    <property type="match status" value="1"/>
</dbReference>
<proteinExistence type="predicted"/>
<keyword evidence="4" id="KW-0539">Nucleus</keyword>
<dbReference type="CDD" id="cd12148">
    <property type="entry name" value="fungal_TF_MHR"/>
    <property type="match status" value="1"/>
</dbReference>
<feature type="region of interest" description="Disordered" evidence="5">
    <location>
        <begin position="85"/>
        <end position="117"/>
    </location>
</feature>
<evidence type="ECO:0000256" key="4">
    <source>
        <dbReference type="ARBA" id="ARBA00023242"/>
    </source>
</evidence>
<evidence type="ECO:0000256" key="2">
    <source>
        <dbReference type="ARBA" id="ARBA00023125"/>
    </source>
</evidence>
<organism evidence="7 8">
    <name type="scientific">Phialophora macrospora</name>
    <dbReference type="NCBI Taxonomy" id="1851006"/>
    <lineage>
        <taxon>Eukaryota</taxon>
        <taxon>Fungi</taxon>
        <taxon>Dikarya</taxon>
        <taxon>Ascomycota</taxon>
        <taxon>Pezizomycotina</taxon>
        <taxon>Eurotiomycetes</taxon>
        <taxon>Chaetothyriomycetidae</taxon>
        <taxon>Chaetothyriales</taxon>
        <taxon>Herpotrichiellaceae</taxon>
        <taxon>Phialophora</taxon>
    </lineage>
</organism>
<feature type="domain" description="Zn(2)-C6 fungal-type" evidence="6">
    <location>
        <begin position="50"/>
        <end position="80"/>
    </location>
</feature>
<dbReference type="EMBL" id="KN846961">
    <property type="protein sequence ID" value="KIW64067.1"/>
    <property type="molecule type" value="Genomic_DNA"/>
</dbReference>
<dbReference type="InterPro" id="IPR053181">
    <property type="entry name" value="EcdB-like_regulator"/>
</dbReference>
<evidence type="ECO:0000256" key="1">
    <source>
        <dbReference type="ARBA" id="ARBA00023015"/>
    </source>
</evidence>
<dbReference type="Gene3D" id="4.10.240.10">
    <property type="entry name" value="Zn(2)-C6 fungal-type DNA-binding domain"/>
    <property type="match status" value="1"/>
</dbReference>
<dbReference type="PROSITE" id="PS50048">
    <property type="entry name" value="ZN2_CY6_FUNGAL_2"/>
    <property type="match status" value="1"/>
</dbReference>
<dbReference type="HOGENOM" id="CLU_422162_0_0_1"/>
<gene>
    <name evidence="7" type="ORF">PV04_09026</name>
</gene>
<reference evidence="7 8" key="1">
    <citation type="submission" date="2015-01" db="EMBL/GenBank/DDBJ databases">
        <title>The Genome Sequence of Capronia semiimmersa CBS27337.</title>
        <authorList>
            <consortium name="The Broad Institute Genomics Platform"/>
            <person name="Cuomo C."/>
            <person name="de Hoog S."/>
            <person name="Gorbushina A."/>
            <person name="Stielow B."/>
            <person name="Teixiera M."/>
            <person name="Abouelleil A."/>
            <person name="Chapman S.B."/>
            <person name="Priest M."/>
            <person name="Young S.K."/>
            <person name="Wortman J."/>
            <person name="Nusbaum C."/>
            <person name="Birren B."/>
        </authorList>
    </citation>
    <scope>NUCLEOTIDE SEQUENCE [LARGE SCALE GENOMIC DNA]</scope>
    <source>
        <strain evidence="7 8">CBS 27337</strain>
    </source>
</reference>
<dbReference type="GO" id="GO:0000981">
    <property type="term" value="F:DNA-binding transcription factor activity, RNA polymerase II-specific"/>
    <property type="evidence" value="ECO:0007669"/>
    <property type="project" value="InterPro"/>
</dbReference>
<keyword evidence="3" id="KW-0804">Transcription</keyword>
<dbReference type="InterPro" id="IPR001138">
    <property type="entry name" value="Zn2Cys6_DnaBD"/>
</dbReference>
<name>A0A0D2DPD4_9EURO</name>
<dbReference type="Proteomes" id="UP000054266">
    <property type="component" value="Unassembled WGS sequence"/>
</dbReference>
<dbReference type="InterPro" id="IPR036864">
    <property type="entry name" value="Zn2-C6_fun-type_DNA-bd_sf"/>
</dbReference>
<evidence type="ECO:0000259" key="6">
    <source>
        <dbReference type="PROSITE" id="PS50048"/>
    </source>
</evidence>
<dbReference type="SMART" id="SM00066">
    <property type="entry name" value="GAL4"/>
    <property type="match status" value="1"/>
</dbReference>
<evidence type="ECO:0000256" key="3">
    <source>
        <dbReference type="ARBA" id="ARBA00023163"/>
    </source>
</evidence>
<evidence type="ECO:0000256" key="5">
    <source>
        <dbReference type="SAM" id="MobiDB-lite"/>
    </source>
</evidence>
<keyword evidence="1" id="KW-0805">Transcription regulation</keyword>
<evidence type="ECO:0000313" key="8">
    <source>
        <dbReference type="Proteomes" id="UP000054266"/>
    </source>
</evidence>
<dbReference type="CDD" id="cd00067">
    <property type="entry name" value="GAL4"/>
    <property type="match status" value="1"/>
</dbReference>
<accession>A0A0D2DPD4</accession>
<protein>
    <recommendedName>
        <fullName evidence="6">Zn(2)-C6 fungal-type domain-containing protein</fullName>
    </recommendedName>
</protein>
<sequence>MAESTALPRATSNEPVWPKKRPHPSTDQAVNGQQQPRGPVDYPRKRALVACEVCRLRKTKCDAARPQCSFCAGLDLECVYRRLGPGSGSDQTRRAKSHPRAVLSPGQEPHALSGHKRGLVSELREPLEFGDQELERPIRCQSAVADSRRGAVPASSPDYARSVRDQYPVSVESQLLHTSPTAATISSAYAVSEAADVPSFIGLGLEGLSRLAGRSTPPQLRPFLWDDAEEYFDREVQLYNLLLGPESAPDLSGLDFSFRTCWRYHQAFVRDILSWFPLLDLQYCAQIVQTTSEKGFDQSQPISILVLLILALGALTRSDDGPSSKANSNPSGIEYFRAACHLLSKSRGGTSTIIGAQSYILKSFYLLLRCRNLAAFDAVHTASVTITRLLCLRTRLATDAAFSDSCNRAYWICYIVEHELKPFIHYGTEMLQPFQEHLSLPLYRSHETSCFWLLSEIALRRIYLNGLGGTGRLGQTTYAPIVAAELTSQLERWHAHLHPSVKFSGIEPQLDLQKAFLQAQFYAAHCQVNWTYVLRILTVPPTDWESDETIAMMNAAEQAIQYAMLHLRSLEGLLQDRHLMLFANQVSCFAFSLMLLCTVDHPHLRRCQHPPRSIAAAERARNLLNMWAENDGNVADMVRRLDDLLVQKKTSLDL</sequence>
<keyword evidence="8" id="KW-1185">Reference proteome</keyword>
<dbReference type="SUPFAM" id="SSF57701">
    <property type="entry name" value="Zn2/Cys6 DNA-binding domain"/>
    <property type="match status" value="1"/>
</dbReference>
<dbReference type="PANTHER" id="PTHR47785">
    <property type="entry name" value="ZN(II)2CYS6 TRANSCRIPTION FACTOR (EUROFUNG)-RELATED-RELATED"/>
    <property type="match status" value="1"/>
</dbReference>
<dbReference type="GO" id="GO:0003677">
    <property type="term" value="F:DNA binding"/>
    <property type="evidence" value="ECO:0007669"/>
    <property type="project" value="UniProtKB-KW"/>
</dbReference>
<dbReference type="STRING" id="5601.A0A0D2DPD4"/>
<feature type="region of interest" description="Disordered" evidence="5">
    <location>
        <begin position="1"/>
        <end position="41"/>
    </location>
</feature>